<dbReference type="RefSeq" id="WP_103202716.1">
    <property type="nucleotide sequence ID" value="NZ_CVTD020000015.1"/>
</dbReference>
<proteinExistence type="predicted"/>
<dbReference type="OrthoDB" id="2067190at2"/>
<dbReference type="Proteomes" id="UP000236497">
    <property type="component" value="Unassembled WGS sequence"/>
</dbReference>
<gene>
    <name evidence="1" type="ORF">HHT355_1426</name>
</gene>
<reference evidence="1 2" key="1">
    <citation type="submission" date="2015-06" db="EMBL/GenBank/DDBJ databases">
        <authorList>
            <person name="Wibberg Daniel"/>
        </authorList>
    </citation>
    <scope>NUCLEOTIDE SEQUENCE [LARGE SCALE GENOMIC DNA]</scope>
    <source>
        <strain evidence="1 2">T3/55T</strain>
    </source>
</reference>
<dbReference type="AlphaFoldDB" id="A0A0H5SGK1"/>
<dbReference type="EMBL" id="CVTD020000015">
    <property type="protein sequence ID" value="CRZ34627.1"/>
    <property type="molecule type" value="Genomic_DNA"/>
</dbReference>
<name>A0A0H5SGK1_HERHM</name>
<sequence length="212" mass="23941">MNRSGAIKYDLQERIFQNNGTYASYPFVISGGSKEERDALNKVILGDINKILSLYSADAFLPPAKDTDLFLRDTLHIGYVIMRNDETYLSIFYTADFFSPYGAYPTQMIYTTNIDLKNIKRLKLQDLITVDVNFIDKVLSGNPVNVNPDYIRGIKDYFQGLGMDVINRGFAFADIIGPGNFLGIFSYIKPDVIGISISVPNYLGNHVEYEIE</sequence>
<protein>
    <recommendedName>
        <fullName evidence="3">DUF3298 domain-containing protein</fullName>
    </recommendedName>
</protein>
<evidence type="ECO:0008006" key="3">
    <source>
        <dbReference type="Google" id="ProtNLM"/>
    </source>
</evidence>
<evidence type="ECO:0000313" key="1">
    <source>
        <dbReference type="EMBL" id="CRZ34627.1"/>
    </source>
</evidence>
<keyword evidence="2" id="KW-1185">Reference proteome</keyword>
<accession>A0A0H5SGK1</accession>
<evidence type="ECO:0000313" key="2">
    <source>
        <dbReference type="Proteomes" id="UP000236497"/>
    </source>
</evidence>
<organism evidence="1 2">
    <name type="scientific">Herbinix hemicellulosilytica</name>
    <dbReference type="NCBI Taxonomy" id="1564487"/>
    <lineage>
        <taxon>Bacteria</taxon>
        <taxon>Bacillati</taxon>
        <taxon>Bacillota</taxon>
        <taxon>Clostridia</taxon>
        <taxon>Lachnospirales</taxon>
        <taxon>Lachnospiraceae</taxon>
        <taxon>Herbinix</taxon>
    </lineage>
</organism>